<protein>
    <submittedName>
        <fullName evidence="1">Uncharacterized protein</fullName>
    </submittedName>
</protein>
<dbReference type="EMBL" id="JACHEU010000002">
    <property type="protein sequence ID" value="MBB6013507.1"/>
    <property type="molecule type" value="Genomic_DNA"/>
</dbReference>
<dbReference type="AlphaFoldDB" id="A0A7W9S3P6"/>
<sequence length="119" mass="13013">MPNRTIPVAPTGARTRACTTPRIRGYAVGIDFIEGRPHDARLVDQSPVLFIEKVGSAGFADDGNRRMCAVEFNGEGRPPESGLQRHVVDAFFVDRRVAEFVWQAVIEKIENDAASTATA</sequence>
<gene>
    <name evidence="1" type="ORF">HNR59_002896</name>
</gene>
<dbReference type="RefSeq" id="WP_183831711.1">
    <property type="nucleotide sequence ID" value="NZ_JACHEU010000002.1"/>
</dbReference>
<organism evidence="1 2">
    <name type="scientific">Aquamicrobium lusatiense</name>
    <dbReference type="NCBI Taxonomy" id="89772"/>
    <lineage>
        <taxon>Bacteria</taxon>
        <taxon>Pseudomonadati</taxon>
        <taxon>Pseudomonadota</taxon>
        <taxon>Alphaproteobacteria</taxon>
        <taxon>Hyphomicrobiales</taxon>
        <taxon>Phyllobacteriaceae</taxon>
        <taxon>Aquamicrobium</taxon>
    </lineage>
</organism>
<evidence type="ECO:0000313" key="2">
    <source>
        <dbReference type="Proteomes" id="UP000533306"/>
    </source>
</evidence>
<name>A0A7W9S3P6_9HYPH</name>
<accession>A0A7W9S3P6</accession>
<comment type="caution">
    <text evidence="1">The sequence shown here is derived from an EMBL/GenBank/DDBJ whole genome shotgun (WGS) entry which is preliminary data.</text>
</comment>
<keyword evidence="2" id="KW-1185">Reference proteome</keyword>
<dbReference type="Proteomes" id="UP000533306">
    <property type="component" value="Unassembled WGS sequence"/>
</dbReference>
<proteinExistence type="predicted"/>
<evidence type="ECO:0000313" key="1">
    <source>
        <dbReference type="EMBL" id="MBB6013507.1"/>
    </source>
</evidence>
<reference evidence="1 2" key="1">
    <citation type="submission" date="2020-08" db="EMBL/GenBank/DDBJ databases">
        <title>Genomic Encyclopedia of Type Strains, Phase IV (KMG-IV): sequencing the most valuable type-strain genomes for metagenomic binning, comparative biology and taxonomic classification.</title>
        <authorList>
            <person name="Goeker M."/>
        </authorList>
    </citation>
    <scope>NUCLEOTIDE SEQUENCE [LARGE SCALE GENOMIC DNA]</scope>
    <source>
        <strain evidence="1 2">DSM 11099</strain>
    </source>
</reference>